<gene>
    <name evidence="3" type="ORF">OUZ56_001798</name>
</gene>
<accession>A0ABR0A3R6</accession>
<feature type="chain" id="PRO_5046340812" evidence="2">
    <location>
        <begin position="26"/>
        <end position="215"/>
    </location>
</feature>
<evidence type="ECO:0000256" key="1">
    <source>
        <dbReference type="SAM" id="Phobius"/>
    </source>
</evidence>
<keyword evidence="1" id="KW-1133">Transmembrane helix</keyword>
<keyword evidence="2" id="KW-0732">Signal</keyword>
<organism evidence="3 4">
    <name type="scientific">Daphnia magna</name>
    <dbReference type="NCBI Taxonomy" id="35525"/>
    <lineage>
        <taxon>Eukaryota</taxon>
        <taxon>Metazoa</taxon>
        <taxon>Ecdysozoa</taxon>
        <taxon>Arthropoda</taxon>
        <taxon>Crustacea</taxon>
        <taxon>Branchiopoda</taxon>
        <taxon>Diplostraca</taxon>
        <taxon>Cladocera</taxon>
        <taxon>Anomopoda</taxon>
        <taxon>Daphniidae</taxon>
        <taxon>Daphnia</taxon>
    </lineage>
</organism>
<feature type="transmembrane region" description="Helical" evidence="1">
    <location>
        <begin position="41"/>
        <end position="65"/>
    </location>
</feature>
<protein>
    <submittedName>
        <fullName evidence="3">Uncharacterized protein</fullName>
    </submittedName>
</protein>
<keyword evidence="1" id="KW-0812">Transmembrane</keyword>
<keyword evidence="4" id="KW-1185">Reference proteome</keyword>
<comment type="caution">
    <text evidence="3">The sequence shown here is derived from an EMBL/GenBank/DDBJ whole genome shotgun (WGS) entry which is preliminary data.</text>
</comment>
<feature type="signal peptide" evidence="2">
    <location>
        <begin position="1"/>
        <end position="25"/>
    </location>
</feature>
<reference evidence="3 4" key="1">
    <citation type="journal article" date="2023" name="Nucleic Acids Res.">
        <title>The hologenome of Daphnia magna reveals possible DNA methylation and microbiome-mediated evolution of the host genome.</title>
        <authorList>
            <person name="Chaturvedi A."/>
            <person name="Li X."/>
            <person name="Dhandapani V."/>
            <person name="Marshall H."/>
            <person name="Kissane S."/>
            <person name="Cuenca-Cambronero M."/>
            <person name="Asole G."/>
            <person name="Calvet F."/>
            <person name="Ruiz-Romero M."/>
            <person name="Marangio P."/>
            <person name="Guigo R."/>
            <person name="Rago D."/>
            <person name="Mirbahai L."/>
            <person name="Eastwood N."/>
            <person name="Colbourne J.K."/>
            <person name="Zhou J."/>
            <person name="Mallon E."/>
            <person name="Orsini L."/>
        </authorList>
    </citation>
    <scope>NUCLEOTIDE SEQUENCE [LARGE SCALE GENOMIC DNA]</scope>
    <source>
        <strain evidence="3">LRV0_1</strain>
    </source>
</reference>
<sequence length="215" mass="24193">MQLKYYAFCGLLLFSVVFQDHFVDGQQQDSSKIDSNEHRRLPRSILLVKKVIVVGAIGLIAGLVIGHKKTREKNHIQAWHVQNYKKRSIGDVNENNYTNPDYNDPELLRVAKIFDKLGCGGRLVCELHQQNPEDLNDTGLKIVQLFGDKQPPTVDQLKTDQKAVLQYAAFVGATFPKDLKICSRLFPRCPIAGQALSHAFSNANVRPQVAEKRLA</sequence>
<dbReference type="Proteomes" id="UP001234178">
    <property type="component" value="Unassembled WGS sequence"/>
</dbReference>
<name>A0ABR0A3R6_9CRUS</name>
<keyword evidence="1" id="KW-0472">Membrane</keyword>
<evidence type="ECO:0000313" key="4">
    <source>
        <dbReference type="Proteomes" id="UP001234178"/>
    </source>
</evidence>
<dbReference type="EMBL" id="JAOYFB010000036">
    <property type="protein sequence ID" value="KAK4019791.1"/>
    <property type="molecule type" value="Genomic_DNA"/>
</dbReference>
<evidence type="ECO:0000313" key="3">
    <source>
        <dbReference type="EMBL" id="KAK4019791.1"/>
    </source>
</evidence>
<proteinExistence type="predicted"/>
<evidence type="ECO:0000256" key="2">
    <source>
        <dbReference type="SAM" id="SignalP"/>
    </source>
</evidence>